<proteinExistence type="predicted"/>
<organism evidence="1 2">
    <name type="scientific">Clonostachys rosea f. rosea IK726</name>
    <dbReference type="NCBI Taxonomy" id="1349383"/>
    <lineage>
        <taxon>Eukaryota</taxon>
        <taxon>Fungi</taxon>
        <taxon>Dikarya</taxon>
        <taxon>Ascomycota</taxon>
        <taxon>Pezizomycotina</taxon>
        <taxon>Sordariomycetes</taxon>
        <taxon>Hypocreomycetidae</taxon>
        <taxon>Hypocreales</taxon>
        <taxon>Bionectriaceae</taxon>
        <taxon>Clonostachys</taxon>
    </lineage>
</organism>
<reference evidence="1" key="1">
    <citation type="submission" date="2020-04" db="EMBL/GenBank/DDBJ databases">
        <authorList>
            <person name="Broberg M."/>
        </authorList>
    </citation>
    <scope>NUCLEOTIDE SEQUENCE</scope>
</reference>
<gene>
    <name evidence="1" type="ORF">CRV2_00017150</name>
</gene>
<accession>A0ACA9UH30</accession>
<protein>
    <submittedName>
        <fullName evidence="1">Uncharacterized protein</fullName>
    </submittedName>
</protein>
<dbReference type="EMBL" id="CADEHS020000498">
    <property type="protein sequence ID" value="CAG9952665.1"/>
    <property type="molecule type" value="Genomic_DNA"/>
</dbReference>
<evidence type="ECO:0000313" key="1">
    <source>
        <dbReference type="EMBL" id="CAG9952665.1"/>
    </source>
</evidence>
<evidence type="ECO:0000313" key="2">
    <source>
        <dbReference type="Proteomes" id="UP000836387"/>
    </source>
</evidence>
<keyword evidence="2" id="KW-1185">Reference proteome</keyword>
<sequence length="630" mass="69251">MRFILPLLPLLGSTAAQAFPPAPKGTTVVRSELFEGAEVSFKKVHLQYRLSLTLPLTKYCRRVFARLQKESTPTQDTLKYPRSFFTLLLASGKMELQLTCFSGISARNGPENAPTSIYLGGGPGTTSFDGMSDFPCRFNPDANSTTLNKFSWNNHVNMLYIDQPLDTGFSYVSLANGVSNLLTKQFTPLKEGDPLPELNATFRQATFNEGKPETIINNTASAARTLWAFSQVWMNDFPEQRTNNDELSLWAVSYGGFYGPGTFEYFQDQNNLIKNNETGALANATPLNLATLGLADACIDTRAMAMGYPTFAYNNTFGLQVYPEEAYEKAMAAIVEPEKGCYALIDQCRKVAEQGDPLSYGSNKTVNEACVAASKTCFFGIQAAYSQAGDRSPFDVTHSNITIFPKPYQDAFFNNRWVQEELGVPLNFTISSAKTNLAFMLQTGDPMRRSLHSLERVMESGVNVAMIYGDRDYRCNWFGGENVSLSLDFSSANEFRSAGYQPITTNCSYQGGFVREHGPLSFSRIFQAGHGVGGYQPETLSKLFDRVMFGKDVATGKVTLAEVKGGYSTKGPDQVRDVKNEVPEPVKNTCYLMQAPTSCTKEQLAALANGSALIEDYVVVKPDGVAPAPL</sequence>
<comment type="caution">
    <text evidence="1">The sequence shown here is derived from an EMBL/GenBank/DDBJ whole genome shotgun (WGS) entry which is preliminary data.</text>
</comment>
<reference evidence="1" key="2">
    <citation type="submission" date="2021-10" db="EMBL/GenBank/DDBJ databases">
        <authorList>
            <person name="Piombo E."/>
        </authorList>
    </citation>
    <scope>NUCLEOTIDE SEQUENCE</scope>
</reference>
<dbReference type="Proteomes" id="UP000836387">
    <property type="component" value="Unassembled WGS sequence"/>
</dbReference>
<name>A0ACA9UH30_BIOOC</name>